<evidence type="ECO:0000256" key="5">
    <source>
        <dbReference type="ARBA" id="ARBA00022737"/>
    </source>
</evidence>
<evidence type="ECO:0000256" key="9">
    <source>
        <dbReference type="SAM" id="MobiDB-lite"/>
    </source>
</evidence>
<dbReference type="AlphaFoldDB" id="A0A5C6A3W7"/>
<dbReference type="GO" id="GO:0005886">
    <property type="term" value="C:plasma membrane"/>
    <property type="evidence" value="ECO:0007669"/>
    <property type="project" value="UniProtKB-SubCell"/>
</dbReference>
<dbReference type="InterPro" id="IPR022924">
    <property type="entry name" value="Cardiolipin_synthase"/>
</dbReference>
<organism evidence="12 13">
    <name type="scientific">Neorhodopirellula pilleata</name>
    <dbReference type="NCBI Taxonomy" id="2714738"/>
    <lineage>
        <taxon>Bacteria</taxon>
        <taxon>Pseudomonadati</taxon>
        <taxon>Planctomycetota</taxon>
        <taxon>Planctomycetia</taxon>
        <taxon>Pirellulales</taxon>
        <taxon>Pirellulaceae</taxon>
        <taxon>Neorhodopirellula</taxon>
    </lineage>
</organism>
<evidence type="ECO:0000256" key="10">
    <source>
        <dbReference type="SAM" id="Phobius"/>
    </source>
</evidence>
<comment type="subcellular location">
    <subcellularLocation>
        <location evidence="1">Cell membrane</location>
    </subcellularLocation>
</comment>
<dbReference type="SUPFAM" id="SSF56024">
    <property type="entry name" value="Phospholipase D/nuclease"/>
    <property type="match status" value="2"/>
</dbReference>
<dbReference type="InterPro" id="IPR025202">
    <property type="entry name" value="PLD-like_dom"/>
</dbReference>
<dbReference type="OrthoDB" id="9762009at2"/>
<evidence type="ECO:0000256" key="2">
    <source>
        <dbReference type="ARBA" id="ARBA00022475"/>
    </source>
</evidence>
<evidence type="ECO:0000313" key="13">
    <source>
        <dbReference type="Proteomes" id="UP000316213"/>
    </source>
</evidence>
<evidence type="ECO:0000313" key="12">
    <source>
        <dbReference type="EMBL" id="TWT93113.1"/>
    </source>
</evidence>
<keyword evidence="7 10" id="KW-0472">Membrane</keyword>
<feature type="compositionally biased region" description="Low complexity" evidence="9">
    <location>
        <begin position="315"/>
        <end position="331"/>
    </location>
</feature>
<evidence type="ECO:0000256" key="8">
    <source>
        <dbReference type="NCBIfam" id="TIGR04265"/>
    </source>
</evidence>
<dbReference type="NCBIfam" id="TIGR04265">
    <property type="entry name" value="bac_cardiolipin"/>
    <property type="match status" value="1"/>
</dbReference>
<evidence type="ECO:0000256" key="7">
    <source>
        <dbReference type="ARBA" id="ARBA00023136"/>
    </source>
</evidence>
<dbReference type="Gene3D" id="3.30.870.10">
    <property type="entry name" value="Endonuclease Chain A"/>
    <property type="match status" value="2"/>
</dbReference>
<evidence type="ECO:0000256" key="1">
    <source>
        <dbReference type="ARBA" id="ARBA00004236"/>
    </source>
</evidence>
<dbReference type="RefSeq" id="WP_146579931.1">
    <property type="nucleotide sequence ID" value="NZ_SJPM01000010.1"/>
</dbReference>
<dbReference type="PROSITE" id="PS50035">
    <property type="entry name" value="PLD"/>
    <property type="match status" value="2"/>
</dbReference>
<feature type="region of interest" description="Disordered" evidence="9">
    <location>
        <begin position="296"/>
        <end position="331"/>
    </location>
</feature>
<dbReference type="PANTHER" id="PTHR21248:SF22">
    <property type="entry name" value="PHOSPHOLIPASE D"/>
    <property type="match status" value="1"/>
</dbReference>
<keyword evidence="13" id="KW-1185">Reference proteome</keyword>
<keyword evidence="5" id="KW-0677">Repeat</keyword>
<keyword evidence="3 12" id="KW-0808">Transferase</keyword>
<dbReference type="SMART" id="SM00155">
    <property type="entry name" value="PLDc"/>
    <property type="match status" value="2"/>
</dbReference>
<dbReference type="Proteomes" id="UP000316213">
    <property type="component" value="Unassembled WGS sequence"/>
</dbReference>
<protein>
    <recommendedName>
        <fullName evidence="8">Cardiolipin synthase</fullName>
        <ecNumber evidence="8">2.7.8.-</ecNumber>
    </recommendedName>
</protein>
<evidence type="ECO:0000256" key="4">
    <source>
        <dbReference type="ARBA" id="ARBA00022692"/>
    </source>
</evidence>
<dbReference type="EC" id="2.7.8.-" evidence="8"/>
<proteinExistence type="predicted"/>
<name>A0A5C6A3W7_9BACT</name>
<comment type="caution">
    <text evidence="12">The sequence shown here is derived from an EMBL/GenBank/DDBJ whole genome shotgun (WGS) entry which is preliminary data.</text>
</comment>
<keyword evidence="4 10" id="KW-0812">Transmembrane</keyword>
<dbReference type="PANTHER" id="PTHR21248">
    <property type="entry name" value="CARDIOLIPIN SYNTHASE"/>
    <property type="match status" value="1"/>
</dbReference>
<dbReference type="Pfam" id="PF13091">
    <property type="entry name" value="PLDc_2"/>
    <property type="match status" value="2"/>
</dbReference>
<feature type="domain" description="PLD phosphodiesterase" evidence="11">
    <location>
        <begin position="224"/>
        <end position="251"/>
    </location>
</feature>
<evidence type="ECO:0000259" key="11">
    <source>
        <dbReference type="PROSITE" id="PS50035"/>
    </source>
</evidence>
<evidence type="ECO:0000256" key="3">
    <source>
        <dbReference type="ARBA" id="ARBA00022679"/>
    </source>
</evidence>
<dbReference type="InterPro" id="IPR001736">
    <property type="entry name" value="PLipase_D/transphosphatidylase"/>
</dbReference>
<dbReference type="GO" id="GO:0008808">
    <property type="term" value="F:cardiolipin synthase activity"/>
    <property type="evidence" value="ECO:0007669"/>
    <property type="project" value="UniProtKB-UniRule"/>
</dbReference>
<sequence length="511" mass="57639">MDWLVESSKLTWTSWGIAASILLIHVAAFFSAFHSLQHVRTSQAAVAWVVGLITLPYLSLPMYWIFARHRFEGYREAIREVGNTHERSVAAIRRELTTPADCQSTNLNSPLEHVADVLDTPISEGNEFRLLIDGDAFFDTLVQQIQRARRYVYAEFYILRDDEVGKRFADALIERAREGVVVRLLYDEVGCLRLPGQYVQRLLDAGVDVHAFNTRQGWVNRLQINFRNHRKLVVVDGRHAVIGGLNIGDEYRGKNVWKDRWRDSSVAITGQATRKIQAVFAGDYYWAARTNLPEADWGDREPEAVQDSEHQAGPSSEQRTTSTSTATDARGRAAVCTTGPADIRPRAAMMFAAAIQAARSRLWISTPYLIPDESLMVALSMAKARGVDVRVLIPAVPDEWPVFLAGYHYEHELAELGIPVFRYYAGMLHQKAVLIDDSLALIGSTNLDNRSLYLNFELMIAIEDSLFIDDVAKALSQDFRDSRHSNHDRKPLRPWFARAGTAVARLFSPVL</sequence>
<keyword evidence="6 10" id="KW-1133">Transmembrane helix</keyword>
<accession>A0A5C6A3W7</accession>
<evidence type="ECO:0000256" key="6">
    <source>
        <dbReference type="ARBA" id="ARBA00022989"/>
    </source>
</evidence>
<feature type="domain" description="PLD phosphodiesterase" evidence="11">
    <location>
        <begin position="424"/>
        <end position="451"/>
    </location>
</feature>
<feature type="transmembrane region" description="Helical" evidence="10">
    <location>
        <begin position="12"/>
        <end position="33"/>
    </location>
</feature>
<dbReference type="EMBL" id="SJPM01000010">
    <property type="protein sequence ID" value="TWT93113.1"/>
    <property type="molecule type" value="Genomic_DNA"/>
</dbReference>
<gene>
    <name evidence="12" type="primary">ywiE_2</name>
    <name evidence="12" type="ORF">Pla100_44300</name>
</gene>
<reference evidence="12 13" key="1">
    <citation type="submission" date="2019-02" db="EMBL/GenBank/DDBJ databases">
        <title>Deep-cultivation of Planctomycetes and their phenomic and genomic characterization uncovers novel biology.</title>
        <authorList>
            <person name="Wiegand S."/>
            <person name="Jogler M."/>
            <person name="Boedeker C."/>
            <person name="Pinto D."/>
            <person name="Vollmers J."/>
            <person name="Rivas-Marin E."/>
            <person name="Kohn T."/>
            <person name="Peeters S.H."/>
            <person name="Heuer A."/>
            <person name="Rast P."/>
            <person name="Oberbeckmann S."/>
            <person name="Bunk B."/>
            <person name="Jeske O."/>
            <person name="Meyerdierks A."/>
            <person name="Storesund J.E."/>
            <person name="Kallscheuer N."/>
            <person name="Luecker S."/>
            <person name="Lage O.M."/>
            <person name="Pohl T."/>
            <person name="Merkel B.J."/>
            <person name="Hornburger P."/>
            <person name="Mueller R.-W."/>
            <person name="Bruemmer F."/>
            <person name="Labrenz M."/>
            <person name="Spormann A.M."/>
            <person name="Op Den Camp H."/>
            <person name="Overmann J."/>
            <person name="Amann R."/>
            <person name="Jetten M.S.M."/>
            <person name="Mascher T."/>
            <person name="Medema M.H."/>
            <person name="Devos D.P."/>
            <person name="Kaster A.-K."/>
            <person name="Ovreas L."/>
            <person name="Rohde M."/>
            <person name="Galperin M.Y."/>
            <person name="Jogler C."/>
        </authorList>
    </citation>
    <scope>NUCLEOTIDE SEQUENCE [LARGE SCALE GENOMIC DNA]</scope>
    <source>
        <strain evidence="12 13">Pla100</strain>
    </source>
</reference>
<keyword evidence="2" id="KW-1003">Cell membrane</keyword>
<feature type="transmembrane region" description="Helical" evidence="10">
    <location>
        <begin position="45"/>
        <end position="66"/>
    </location>
</feature>
<feature type="compositionally biased region" description="Basic and acidic residues" evidence="9">
    <location>
        <begin position="297"/>
        <end position="310"/>
    </location>
</feature>
<dbReference type="GO" id="GO:0032049">
    <property type="term" value="P:cardiolipin biosynthetic process"/>
    <property type="evidence" value="ECO:0007669"/>
    <property type="project" value="UniProtKB-UniRule"/>
</dbReference>